<accession>A0A0L8V3X3</accession>
<comment type="caution">
    <text evidence="1">The sequence shown here is derived from an EMBL/GenBank/DDBJ whole genome shotgun (WGS) entry which is preliminary data.</text>
</comment>
<sequence length="111" mass="13159">MANEMLLHYINNEMEKLDHPERIELPKAFLRWTGSKIDVYELLYSIYLAGSVNDGKATIIDLVRAFEWMFHIDLQKGIYDTQSDLEKRSDPVKYLSHLVAVLRRRINHRLK</sequence>
<dbReference type="EMBL" id="LGIA01000206">
    <property type="protein sequence ID" value="KOH42932.1"/>
    <property type="molecule type" value="Genomic_DNA"/>
</dbReference>
<name>A0A0L8V3X3_9BACT</name>
<keyword evidence="2" id="KW-1185">Reference proteome</keyword>
<proteinExistence type="predicted"/>
<dbReference type="Pfam" id="PF09357">
    <property type="entry name" value="RteC"/>
    <property type="match status" value="1"/>
</dbReference>
<evidence type="ECO:0008006" key="3">
    <source>
        <dbReference type="Google" id="ProtNLM"/>
    </source>
</evidence>
<evidence type="ECO:0000313" key="1">
    <source>
        <dbReference type="EMBL" id="KOH42932.1"/>
    </source>
</evidence>
<reference evidence="2" key="1">
    <citation type="submission" date="2015-07" db="EMBL/GenBank/DDBJ databases">
        <title>Genome sequencing of Sunxiuqinia dokdonensis strain SK.</title>
        <authorList>
            <person name="Ahn S."/>
            <person name="Kim B.-C."/>
        </authorList>
    </citation>
    <scope>NUCLEOTIDE SEQUENCE [LARGE SCALE GENOMIC DNA]</scope>
    <source>
        <strain evidence="2">SK</strain>
    </source>
</reference>
<dbReference type="STRING" id="1409788.NC99_42390"/>
<organism evidence="1 2">
    <name type="scientific">Sunxiuqinia dokdonensis</name>
    <dbReference type="NCBI Taxonomy" id="1409788"/>
    <lineage>
        <taxon>Bacteria</taxon>
        <taxon>Pseudomonadati</taxon>
        <taxon>Bacteroidota</taxon>
        <taxon>Bacteroidia</taxon>
        <taxon>Marinilabiliales</taxon>
        <taxon>Prolixibacteraceae</taxon>
        <taxon>Sunxiuqinia</taxon>
    </lineage>
</organism>
<gene>
    <name evidence="1" type="ORF">NC99_42390</name>
</gene>
<evidence type="ECO:0000313" key="2">
    <source>
        <dbReference type="Proteomes" id="UP000036958"/>
    </source>
</evidence>
<dbReference type="Proteomes" id="UP000036958">
    <property type="component" value="Unassembled WGS sequence"/>
</dbReference>
<dbReference type="AlphaFoldDB" id="A0A0L8V3X3"/>
<dbReference type="InterPro" id="IPR018534">
    <property type="entry name" value="Tet_reg_excision_RteC"/>
</dbReference>
<protein>
    <recommendedName>
        <fullName evidence="3">RteC protein</fullName>
    </recommendedName>
</protein>